<gene>
    <name evidence="1" type="ORF">WB794_07985</name>
</gene>
<keyword evidence="2" id="KW-1185">Reference proteome</keyword>
<accession>A0AAW9R1C2</accession>
<proteinExistence type="predicted"/>
<protein>
    <submittedName>
        <fullName evidence="1">DUF465 domain-containing protein</fullName>
    </submittedName>
</protein>
<dbReference type="InterPro" id="IPR038444">
    <property type="entry name" value="DUF465_sf"/>
</dbReference>
<organism evidence="1 2">
    <name type="scientific">Denitratimonas tolerans</name>
    <dbReference type="NCBI Taxonomy" id="1338420"/>
    <lineage>
        <taxon>Bacteria</taxon>
        <taxon>Pseudomonadati</taxon>
        <taxon>Pseudomonadota</taxon>
        <taxon>Gammaproteobacteria</taxon>
        <taxon>Lysobacterales</taxon>
        <taxon>Lysobacteraceae</taxon>
        <taxon>Denitratimonas</taxon>
    </lineage>
</organism>
<dbReference type="AlphaFoldDB" id="A0AAW9R1C2"/>
<name>A0AAW9R1C2_9GAMM</name>
<dbReference type="EMBL" id="JBBDHC010000009">
    <property type="protein sequence ID" value="MEJ1249610.1"/>
    <property type="molecule type" value="Genomic_DNA"/>
</dbReference>
<evidence type="ECO:0000313" key="1">
    <source>
        <dbReference type="EMBL" id="MEJ1249610.1"/>
    </source>
</evidence>
<dbReference type="InterPro" id="IPR007420">
    <property type="entry name" value="DUF465"/>
</dbReference>
<dbReference type="RefSeq" id="WP_337335326.1">
    <property type="nucleotide sequence ID" value="NZ_JBBDHC010000009.1"/>
</dbReference>
<dbReference type="Proteomes" id="UP001364472">
    <property type="component" value="Unassembled WGS sequence"/>
</dbReference>
<reference evidence="1 2" key="1">
    <citation type="journal article" date="2016" name="Antonie Van Leeuwenhoek">
        <title>Denitratimonas tolerans gen. nov., sp. nov., a denitrifying bacterium isolated from a bioreactor for tannery wastewater treatment.</title>
        <authorList>
            <person name="Han S.I."/>
            <person name="Kim J.O."/>
            <person name="Lee Y.R."/>
            <person name="Ekpeghere K.I."/>
            <person name="Koh S.C."/>
            <person name="Whang K.S."/>
        </authorList>
    </citation>
    <scope>NUCLEOTIDE SEQUENCE [LARGE SCALE GENOMIC DNA]</scope>
    <source>
        <strain evidence="1 2">KACC 17565</strain>
    </source>
</reference>
<sequence>MFEAQPQSEIDALLQHDSEFRRLYQHHQKLDRQVADATVGALPLGPGTLSQMKREKLAAKQRLMRWYEERRTH</sequence>
<evidence type="ECO:0000313" key="2">
    <source>
        <dbReference type="Proteomes" id="UP001364472"/>
    </source>
</evidence>
<dbReference type="Pfam" id="PF04325">
    <property type="entry name" value="DUF465"/>
    <property type="match status" value="1"/>
</dbReference>
<comment type="caution">
    <text evidence="1">The sequence shown here is derived from an EMBL/GenBank/DDBJ whole genome shotgun (WGS) entry which is preliminary data.</text>
</comment>
<dbReference type="Gene3D" id="6.10.280.50">
    <property type="match status" value="1"/>
</dbReference>